<protein>
    <recommendedName>
        <fullName evidence="1">Antitoxin SocA-like Panacea domain-containing protein</fullName>
    </recommendedName>
</protein>
<evidence type="ECO:0000313" key="2">
    <source>
        <dbReference type="EMBL" id="ARF70589.1"/>
    </source>
</evidence>
<accession>A0A1V0UZL4</accession>
<name>A0A1V0UZL4_9BACL</name>
<sequence length="163" mass="19163">MIQTEERAKTNQTTVFDVAKYFLCKVDRQSGETITHLKLQKLVYYAQAWHLALYDEPLVDANFQAWAHGPVNCDIYNEYKDYKWNPIEEPSDFDPTIISNHQKEHLDEVWDVFGKYEAKYLEDLTHQEAPWKEARGNLPPGAACTTVISDERMKQFYRSLIQE</sequence>
<proteinExistence type="predicted"/>
<dbReference type="EMBL" id="CP020557">
    <property type="protein sequence ID" value="ARF70600.1"/>
    <property type="molecule type" value="Genomic_DNA"/>
</dbReference>
<evidence type="ECO:0000259" key="1">
    <source>
        <dbReference type="Pfam" id="PF13274"/>
    </source>
</evidence>
<evidence type="ECO:0000313" key="4">
    <source>
        <dbReference type="Proteomes" id="UP000192727"/>
    </source>
</evidence>
<dbReference type="Proteomes" id="UP000192727">
    <property type="component" value="Chromosome"/>
</dbReference>
<organism evidence="2 4">
    <name type="scientific">Paenibacillus larvae subsp. pulvifaciens</name>
    <dbReference type="NCBI Taxonomy" id="1477"/>
    <lineage>
        <taxon>Bacteria</taxon>
        <taxon>Bacillati</taxon>
        <taxon>Bacillota</taxon>
        <taxon>Bacilli</taxon>
        <taxon>Bacillales</taxon>
        <taxon>Paenibacillaceae</taxon>
        <taxon>Paenibacillus</taxon>
    </lineage>
</organism>
<dbReference type="AlphaFoldDB" id="A0A1V0UZL4"/>
<dbReference type="EMBL" id="CP020557">
    <property type="protein sequence ID" value="ARF70589.1"/>
    <property type="molecule type" value="Genomic_DNA"/>
</dbReference>
<reference evidence="2 4" key="1">
    <citation type="submission" date="2017-03" db="EMBL/GenBank/DDBJ databases">
        <title>Paenibacillus larvae genome sequencing.</title>
        <authorList>
            <person name="Dingman D.W."/>
        </authorList>
    </citation>
    <scope>NUCLEOTIDE SEQUENCE [LARGE SCALE GENOMIC DNA]</scope>
    <source>
        <strain evidence="2 4">SAG 10367</strain>
    </source>
</reference>
<gene>
    <name evidence="2" type="ORF">B7C51_19550</name>
    <name evidence="3" type="ORF">B7C51_20595</name>
</gene>
<dbReference type="Pfam" id="PF13274">
    <property type="entry name" value="SocA_Panacea"/>
    <property type="match status" value="1"/>
</dbReference>
<feature type="domain" description="Antitoxin SocA-like Panacea" evidence="1">
    <location>
        <begin position="39"/>
        <end position="132"/>
    </location>
</feature>
<evidence type="ECO:0000313" key="3">
    <source>
        <dbReference type="EMBL" id="ARF70600.1"/>
    </source>
</evidence>
<dbReference type="InterPro" id="IPR025272">
    <property type="entry name" value="SocA_Panacea"/>
</dbReference>